<sequence length="97" mass="11492">MLEKEKLLKLLEHFAQINNNLIQLAKEYQSLKILQEQGEKLTLKTFEPIFADCFKNSSDFSIFIQELIKDFSLEKNQNQNEKNEILEQKNIPVSYLE</sequence>
<reference evidence="1" key="1">
    <citation type="submission" date="2018-06" db="EMBL/GenBank/DDBJ databases">
        <authorList>
            <consortium name="PulseNet: The National Subtyping Network for Foodborne Disease Surveillance"/>
            <person name="Tarr C.L."/>
            <person name="Trees E."/>
            <person name="Katz L.S."/>
            <person name="Carleton-Romer H.A."/>
            <person name="Stroika S."/>
            <person name="Kucerova Z."/>
            <person name="Roache K.F."/>
            <person name="Sabol A.L."/>
            <person name="Besser J."/>
            <person name="Gerner-Smidt P."/>
        </authorList>
    </citation>
    <scope>NUCLEOTIDE SEQUENCE</scope>
    <source>
        <strain evidence="1">PNUSAC004037</strain>
    </source>
</reference>
<gene>
    <name evidence="1" type="ORF">DB753_08435</name>
</gene>
<proteinExistence type="predicted"/>
<comment type="caution">
    <text evidence="1">The sequence shown here is derived from an EMBL/GenBank/DDBJ whole genome shotgun (WGS) entry which is preliminary data.</text>
</comment>
<protein>
    <submittedName>
        <fullName evidence="1">Uncharacterized protein</fullName>
    </submittedName>
</protein>
<dbReference type="EMBL" id="AACGNA010000037">
    <property type="protein sequence ID" value="EAK4720723.1"/>
    <property type="molecule type" value="Genomic_DNA"/>
</dbReference>
<dbReference type="AlphaFoldDB" id="A0A5T0VTZ4"/>
<evidence type="ECO:0000313" key="1">
    <source>
        <dbReference type="EMBL" id="EAK4720723.1"/>
    </source>
</evidence>
<accession>A0A5T0VTZ4</accession>
<organism evidence="1">
    <name type="scientific">Campylobacter coli</name>
    <dbReference type="NCBI Taxonomy" id="195"/>
    <lineage>
        <taxon>Bacteria</taxon>
        <taxon>Pseudomonadati</taxon>
        <taxon>Campylobacterota</taxon>
        <taxon>Epsilonproteobacteria</taxon>
        <taxon>Campylobacterales</taxon>
        <taxon>Campylobacteraceae</taxon>
        <taxon>Campylobacter</taxon>
    </lineage>
</organism>
<name>A0A5T0VTZ4_CAMCO</name>